<dbReference type="EMBL" id="MLJW01000057">
    <property type="protein sequence ID" value="OIR04460.1"/>
    <property type="molecule type" value="Genomic_DNA"/>
</dbReference>
<keyword evidence="2" id="KW-0812">Transmembrane</keyword>
<organism evidence="3">
    <name type="scientific">mine drainage metagenome</name>
    <dbReference type="NCBI Taxonomy" id="410659"/>
    <lineage>
        <taxon>unclassified sequences</taxon>
        <taxon>metagenomes</taxon>
        <taxon>ecological metagenomes</taxon>
    </lineage>
</organism>
<sequence length="79" mass="8770">MYIIAIAWLYVVTLMAATEKTIVAGLLTFIFYGLLPCALLLWILGAKHRKFKKAAQHSKSGLTEDSMRNPDSANTKANE</sequence>
<gene>
    <name evidence="3" type="ORF">GALL_133910</name>
</gene>
<reference evidence="3" key="1">
    <citation type="submission" date="2016-10" db="EMBL/GenBank/DDBJ databases">
        <title>Sequence of Gallionella enrichment culture.</title>
        <authorList>
            <person name="Poehlein A."/>
            <person name="Muehling M."/>
            <person name="Daniel R."/>
        </authorList>
    </citation>
    <scope>NUCLEOTIDE SEQUENCE</scope>
</reference>
<keyword evidence="2" id="KW-0472">Membrane</keyword>
<evidence type="ECO:0000256" key="1">
    <source>
        <dbReference type="SAM" id="MobiDB-lite"/>
    </source>
</evidence>
<feature type="transmembrane region" description="Helical" evidence="2">
    <location>
        <begin position="26"/>
        <end position="44"/>
    </location>
</feature>
<feature type="compositionally biased region" description="Polar residues" evidence="1">
    <location>
        <begin position="57"/>
        <end position="79"/>
    </location>
</feature>
<keyword evidence="2" id="KW-1133">Transmembrane helix</keyword>
<name>A0A1J5SS56_9ZZZZ</name>
<evidence type="ECO:0008006" key="4">
    <source>
        <dbReference type="Google" id="ProtNLM"/>
    </source>
</evidence>
<dbReference type="AlphaFoldDB" id="A0A1J5SS56"/>
<protein>
    <recommendedName>
        <fullName evidence="4">Transmembrane protein</fullName>
    </recommendedName>
</protein>
<feature type="region of interest" description="Disordered" evidence="1">
    <location>
        <begin position="55"/>
        <end position="79"/>
    </location>
</feature>
<evidence type="ECO:0000256" key="2">
    <source>
        <dbReference type="SAM" id="Phobius"/>
    </source>
</evidence>
<accession>A0A1J5SS56</accession>
<proteinExistence type="predicted"/>
<evidence type="ECO:0000313" key="3">
    <source>
        <dbReference type="EMBL" id="OIR04460.1"/>
    </source>
</evidence>
<comment type="caution">
    <text evidence="3">The sequence shown here is derived from an EMBL/GenBank/DDBJ whole genome shotgun (WGS) entry which is preliminary data.</text>
</comment>